<dbReference type="EMBL" id="WTVA01000015">
    <property type="protein sequence ID" value="MZR24122.1"/>
    <property type="molecule type" value="Genomic_DNA"/>
</dbReference>
<proteinExistence type="predicted"/>
<accession>A0A845MKQ9</accession>
<dbReference type="GO" id="GO:0006355">
    <property type="term" value="P:regulation of DNA-templated transcription"/>
    <property type="evidence" value="ECO:0007669"/>
    <property type="project" value="InterPro"/>
</dbReference>
<evidence type="ECO:0000313" key="3">
    <source>
        <dbReference type="Proteomes" id="UP000445696"/>
    </source>
</evidence>
<reference evidence="2 3" key="1">
    <citation type="journal article" date="2014" name="Int. J. Syst. Evol. Microbiol.">
        <title>Sneathiella chungangensis sp. nov., isolated from a marine sand, and emended description of the genus Sneathiella.</title>
        <authorList>
            <person name="Siamphan C."/>
            <person name="Kim H."/>
            <person name="Lee J.S."/>
            <person name="Kim W."/>
        </authorList>
    </citation>
    <scope>NUCLEOTIDE SEQUENCE [LARGE SCALE GENOMIC DNA]</scope>
    <source>
        <strain evidence="2 3">KCTC 32476</strain>
    </source>
</reference>
<dbReference type="InterPro" id="IPR010985">
    <property type="entry name" value="Ribbon_hlx_hlx"/>
</dbReference>
<protein>
    <submittedName>
        <fullName evidence="2">Ribbon-helix-helix protein, CopG family</fullName>
    </submittedName>
</protein>
<dbReference type="AlphaFoldDB" id="A0A845MKQ9"/>
<evidence type="ECO:0000259" key="1">
    <source>
        <dbReference type="Pfam" id="PF01402"/>
    </source>
</evidence>
<gene>
    <name evidence="2" type="ORF">GQF03_17445</name>
</gene>
<dbReference type="InterPro" id="IPR002145">
    <property type="entry name" value="CopG"/>
</dbReference>
<feature type="domain" description="Ribbon-helix-helix protein CopG" evidence="1">
    <location>
        <begin position="18"/>
        <end position="48"/>
    </location>
</feature>
<keyword evidence="3" id="KW-1185">Reference proteome</keyword>
<dbReference type="RefSeq" id="WP_161340580.1">
    <property type="nucleotide sequence ID" value="NZ_JBHSDG010000003.1"/>
</dbReference>
<dbReference type="SUPFAM" id="SSF47598">
    <property type="entry name" value="Ribbon-helix-helix"/>
    <property type="match status" value="1"/>
</dbReference>
<name>A0A845MKQ9_9PROT</name>
<dbReference type="Pfam" id="PF01402">
    <property type="entry name" value="RHH_1"/>
    <property type="match status" value="1"/>
</dbReference>
<sequence length="53" mass="6263">MREKATFDRHMHLCFTPQLAERAQRHAARQDMSLSEFIRQAIRQHLDNAEQAA</sequence>
<evidence type="ECO:0000313" key="2">
    <source>
        <dbReference type="EMBL" id="MZR24122.1"/>
    </source>
</evidence>
<organism evidence="2 3">
    <name type="scientific">Sneathiella chungangensis</name>
    <dbReference type="NCBI Taxonomy" id="1418234"/>
    <lineage>
        <taxon>Bacteria</taxon>
        <taxon>Pseudomonadati</taxon>
        <taxon>Pseudomonadota</taxon>
        <taxon>Alphaproteobacteria</taxon>
        <taxon>Sneathiellales</taxon>
        <taxon>Sneathiellaceae</taxon>
        <taxon>Sneathiella</taxon>
    </lineage>
</organism>
<comment type="caution">
    <text evidence="2">The sequence shown here is derived from an EMBL/GenBank/DDBJ whole genome shotgun (WGS) entry which is preliminary data.</text>
</comment>
<dbReference type="Proteomes" id="UP000445696">
    <property type="component" value="Unassembled WGS sequence"/>
</dbReference>